<protein>
    <recommendedName>
        <fullName evidence="2">AB hydrolase-1 domain-containing protein</fullName>
    </recommendedName>
</protein>
<dbReference type="AlphaFoldDB" id="A0A7S0P1I8"/>
<dbReference type="SUPFAM" id="SSF53474">
    <property type="entry name" value="alpha/beta-Hydrolases"/>
    <property type="match status" value="1"/>
</dbReference>
<accession>A0A7S0P1I8</accession>
<dbReference type="InterPro" id="IPR008886">
    <property type="entry name" value="UPF0227/Esterase_YqiA"/>
</dbReference>
<dbReference type="InterPro" id="IPR029058">
    <property type="entry name" value="AB_hydrolase_fold"/>
</dbReference>
<evidence type="ECO:0008006" key="2">
    <source>
        <dbReference type="Google" id="ProtNLM"/>
    </source>
</evidence>
<name>A0A7S0P1I8_9EUKA</name>
<reference evidence="1" key="1">
    <citation type="submission" date="2021-01" db="EMBL/GenBank/DDBJ databases">
        <authorList>
            <person name="Corre E."/>
            <person name="Pelletier E."/>
            <person name="Niang G."/>
            <person name="Scheremetjew M."/>
            <person name="Finn R."/>
            <person name="Kale V."/>
            <person name="Holt S."/>
            <person name="Cochrane G."/>
            <person name="Meng A."/>
            <person name="Brown T."/>
            <person name="Cohen L."/>
        </authorList>
    </citation>
    <scope>NUCLEOTIDE SEQUENCE</scope>
    <source>
        <strain evidence="1">RCC1130</strain>
    </source>
</reference>
<sequence length="223" mass="24280">MRLQLPTYAYAHGFLSGPTSSKGLFIHRALQARFSLDLSLLDLNGPAGIGGLRPERALSAIDECYAAGSGTPLRLIGSSFGGWAVARYAELYPDRVDRMLLLCPSFRLGSRWEHIVGGSEELAAWHAGGFRAFTVPASGEQVAVSWDFVEQTRHLVDMPTLAHRVTVIHGAEDEVVPPSFSQQFCAQCSQAKLVLVQDDHALTAVETLEQLAIEAVELFDLES</sequence>
<organism evidence="1">
    <name type="scientific">Calcidiscus leptoporus</name>
    <dbReference type="NCBI Taxonomy" id="127549"/>
    <lineage>
        <taxon>Eukaryota</taxon>
        <taxon>Haptista</taxon>
        <taxon>Haptophyta</taxon>
        <taxon>Prymnesiophyceae</taxon>
        <taxon>Coccolithales</taxon>
        <taxon>Calcidiscaceae</taxon>
        <taxon>Calcidiscus</taxon>
    </lineage>
</organism>
<gene>
    <name evidence="1" type="ORF">CLEP1334_LOCUS21883</name>
</gene>
<dbReference type="Gene3D" id="3.40.50.1820">
    <property type="entry name" value="alpha/beta hydrolase"/>
    <property type="match status" value="1"/>
</dbReference>
<dbReference type="EMBL" id="HBER01043479">
    <property type="protein sequence ID" value="CAD8546593.1"/>
    <property type="molecule type" value="Transcribed_RNA"/>
</dbReference>
<evidence type="ECO:0000313" key="1">
    <source>
        <dbReference type="EMBL" id="CAD8546593.1"/>
    </source>
</evidence>
<proteinExistence type="predicted"/>
<dbReference type="Pfam" id="PF05728">
    <property type="entry name" value="UPF0227"/>
    <property type="match status" value="1"/>
</dbReference>